<keyword evidence="4" id="KW-0812">Transmembrane</keyword>
<keyword evidence="4" id="KW-1133">Transmembrane helix</keyword>
<feature type="transmembrane region" description="Helical" evidence="4">
    <location>
        <begin position="139"/>
        <end position="159"/>
    </location>
</feature>
<dbReference type="PANTHER" id="PTHR37042:SF4">
    <property type="entry name" value="OUTER MEMBRANE PROTEIN RV1973"/>
    <property type="match status" value="1"/>
</dbReference>
<feature type="compositionally biased region" description="Basic and acidic residues" evidence="3">
    <location>
        <begin position="23"/>
        <end position="32"/>
    </location>
</feature>
<evidence type="ECO:0008006" key="7">
    <source>
        <dbReference type="Google" id="ProtNLM"/>
    </source>
</evidence>
<keyword evidence="2 4" id="KW-0472">Membrane</keyword>
<dbReference type="Proteomes" id="UP000663791">
    <property type="component" value="Unassembled WGS sequence"/>
</dbReference>
<sequence length="322" mass="33924">MSRPTSRRSVSSRGTTPRPRKIAGRDAGPREDGPDDLTTESTEPTEPTETTETTETKVGLAAGRPVAPASADTVTASASAKTRPARRPPASAVTRPAAGTTTATTTAKTAGPDVEEAVDAATDAPRGPGVLARPRTTRVLTIVLAVIAVVLAVQAVWFFQNRDGGEGEAAAADAPGRVSVPKDRPVVAGELFAVEGVDAAAKAAQEIVAVDFNKYDDEVEAAAKLMTARFEEQYRTTAGDIKDDFVANKTVVQSNVVAQGVVRANRTRLQALVFLNQVVTRNREGKPETVVTPYKVLVTMVHTDQGWLVDGLDTDAPQDKSN</sequence>
<name>A0A938Y7B9_9ACTN</name>
<evidence type="ECO:0000256" key="4">
    <source>
        <dbReference type="SAM" id="Phobius"/>
    </source>
</evidence>
<evidence type="ECO:0000313" key="6">
    <source>
        <dbReference type="Proteomes" id="UP000663791"/>
    </source>
</evidence>
<dbReference type="AlphaFoldDB" id="A0A938Y7B9"/>
<feature type="compositionally biased region" description="Low complexity" evidence="3">
    <location>
        <begin position="92"/>
        <end position="110"/>
    </location>
</feature>
<dbReference type="PANTHER" id="PTHR37042">
    <property type="entry name" value="OUTER MEMBRANE PROTEIN RV1973"/>
    <property type="match status" value="1"/>
</dbReference>
<evidence type="ECO:0000313" key="5">
    <source>
        <dbReference type="EMBL" id="MBM9460610.1"/>
    </source>
</evidence>
<feature type="compositionally biased region" description="Low complexity" evidence="3">
    <location>
        <begin position="65"/>
        <end position="80"/>
    </location>
</feature>
<protein>
    <recommendedName>
        <fullName evidence="7">Mce-associated membrane protein</fullName>
    </recommendedName>
</protein>
<feature type="compositionally biased region" description="Low complexity" evidence="3">
    <location>
        <begin position="1"/>
        <end position="17"/>
    </location>
</feature>
<keyword evidence="6" id="KW-1185">Reference proteome</keyword>
<evidence type="ECO:0000256" key="1">
    <source>
        <dbReference type="ARBA" id="ARBA00004370"/>
    </source>
</evidence>
<organism evidence="5 6">
    <name type="scientific">Nocardioides faecalis</name>
    <dbReference type="NCBI Taxonomy" id="2803858"/>
    <lineage>
        <taxon>Bacteria</taxon>
        <taxon>Bacillati</taxon>
        <taxon>Actinomycetota</taxon>
        <taxon>Actinomycetes</taxon>
        <taxon>Propionibacteriales</taxon>
        <taxon>Nocardioidaceae</taxon>
        <taxon>Nocardioides</taxon>
    </lineage>
</organism>
<feature type="compositionally biased region" description="Low complexity" evidence="3">
    <location>
        <begin position="39"/>
        <end position="53"/>
    </location>
</feature>
<evidence type="ECO:0000256" key="2">
    <source>
        <dbReference type="ARBA" id="ARBA00023136"/>
    </source>
</evidence>
<feature type="region of interest" description="Disordered" evidence="3">
    <location>
        <begin position="1"/>
        <end position="113"/>
    </location>
</feature>
<evidence type="ECO:0000256" key="3">
    <source>
        <dbReference type="SAM" id="MobiDB-lite"/>
    </source>
</evidence>
<dbReference type="EMBL" id="JAERTX010000009">
    <property type="protein sequence ID" value="MBM9460610.1"/>
    <property type="molecule type" value="Genomic_DNA"/>
</dbReference>
<accession>A0A938Y7B9</accession>
<reference evidence="5" key="1">
    <citation type="submission" date="2021-01" db="EMBL/GenBank/DDBJ databases">
        <title>Novel species in genus Nocardioides.</title>
        <authorList>
            <person name="Zhang G."/>
        </authorList>
    </citation>
    <scope>NUCLEOTIDE SEQUENCE</scope>
    <source>
        <strain evidence="5">Zg-536</strain>
    </source>
</reference>
<gene>
    <name evidence="5" type="ORF">JK386_11910</name>
</gene>
<comment type="caution">
    <text evidence="5">The sequence shown here is derived from an EMBL/GenBank/DDBJ whole genome shotgun (WGS) entry which is preliminary data.</text>
</comment>
<comment type="subcellular location">
    <subcellularLocation>
        <location evidence="1">Membrane</location>
    </subcellularLocation>
</comment>
<dbReference type="GO" id="GO:0016020">
    <property type="term" value="C:membrane"/>
    <property type="evidence" value="ECO:0007669"/>
    <property type="project" value="UniProtKB-SubCell"/>
</dbReference>
<proteinExistence type="predicted"/>
<dbReference type="RefSeq" id="WP_205291913.1">
    <property type="nucleotide sequence ID" value="NZ_CP074406.1"/>
</dbReference>